<dbReference type="PRINTS" id="PR00463">
    <property type="entry name" value="EP450I"/>
</dbReference>
<dbReference type="InterPro" id="IPR036396">
    <property type="entry name" value="Cyt_P450_sf"/>
</dbReference>
<keyword evidence="4" id="KW-1185">Reference proteome</keyword>
<dbReference type="EMBL" id="JAHRIO010065620">
    <property type="protein sequence ID" value="MEQ2180068.1"/>
    <property type="molecule type" value="Genomic_DNA"/>
</dbReference>
<reference evidence="3 4" key="1">
    <citation type="submission" date="2021-06" db="EMBL/GenBank/DDBJ databases">
        <authorList>
            <person name="Palmer J.M."/>
        </authorList>
    </citation>
    <scope>NUCLEOTIDE SEQUENCE [LARGE SCALE GENOMIC DNA]</scope>
    <source>
        <strain evidence="3 4">GA_2019</strain>
        <tissue evidence="3">Muscle</tissue>
    </source>
</reference>
<dbReference type="Pfam" id="PF00067">
    <property type="entry name" value="p450"/>
    <property type="match status" value="1"/>
</dbReference>
<feature type="non-terminal residue" evidence="3">
    <location>
        <position position="1"/>
    </location>
</feature>
<dbReference type="InterPro" id="IPR001128">
    <property type="entry name" value="Cyt_P450"/>
</dbReference>
<dbReference type="Gene3D" id="1.10.630.10">
    <property type="entry name" value="Cytochrome P450"/>
    <property type="match status" value="1"/>
</dbReference>
<evidence type="ECO:0000313" key="4">
    <source>
        <dbReference type="Proteomes" id="UP001476798"/>
    </source>
</evidence>
<dbReference type="SUPFAM" id="SSF48264">
    <property type="entry name" value="Cytochrome P450"/>
    <property type="match status" value="1"/>
</dbReference>
<dbReference type="InterPro" id="IPR002401">
    <property type="entry name" value="Cyt_P450_E_grp-I"/>
</dbReference>
<keyword evidence="2" id="KW-0408">Iron</keyword>
<comment type="similarity">
    <text evidence="1">Belongs to the cytochrome P450 family.</text>
</comment>
<protein>
    <submittedName>
        <fullName evidence="3">Uncharacterized protein</fullName>
    </submittedName>
</protein>
<comment type="caution">
    <text evidence="3">The sequence shown here is derived from an EMBL/GenBank/DDBJ whole genome shotgun (WGS) entry which is preliminary data.</text>
</comment>
<gene>
    <name evidence="3" type="ORF">GOODEAATRI_031865</name>
</gene>
<sequence>LRKSYGNVYSLFFGLKPTVVINGFKAMKEAMVIKAADFAGRPQDLLINDVTQRKGKLCCF</sequence>
<dbReference type="Proteomes" id="UP001476798">
    <property type="component" value="Unassembled WGS sequence"/>
</dbReference>
<evidence type="ECO:0000256" key="1">
    <source>
        <dbReference type="ARBA" id="ARBA00010617"/>
    </source>
</evidence>
<name>A0ABV0P9E8_9TELE</name>
<evidence type="ECO:0000256" key="2">
    <source>
        <dbReference type="ARBA" id="ARBA00023004"/>
    </source>
</evidence>
<accession>A0ABV0P9E8</accession>
<proteinExistence type="inferred from homology"/>
<evidence type="ECO:0000313" key="3">
    <source>
        <dbReference type="EMBL" id="MEQ2180068.1"/>
    </source>
</evidence>
<organism evidence="3 4">
    <name type="scientific">Goodea atripinnis</name>
    <dbReference type="NCBI Taxonomy" id="208336"/>
    <lineage>
        <taxon>Eukaryota</taxon>
        <taxon>Metazoa</taxon>
        <taxon>Chordata</taxon>
        <taxon>Craniata</taxon>
        <taxon>Vertebrata</taxon>
        <taxon>Euteleostomi</taxon>
        <taxon>Actinopterygii</taxon>
        <taxon>Neopterygii</taxon>
        <taxon>Teleostei</taxon>
        <taxon>Neoteleostei</taxon>
        <taxon>Acanthomorphata</taxon>
        <taxon>Ovalentaria</taxon>
        <taxon>Atherinomorphae</taxon>
        <taxon>Cyprinodontiformes</taxon>
        <taxon>Goodeidae</taxon>
        <taxon>Goodea</taxon>
    </lineage>
</organism>